<reference evidence="1 2" key="1">
    <citation type="journal article" date="2017" name="Nat. Commun.">
        <title>Genome assembly with in vitro proximity ligation data and whole-genome triplication in lettuce.</title>
        <authorList>
            <person name="Reyes-Chin-Wo S."/>
            <person name="Wang Z."/>
            <person name="Yang X."/>
            <person name="Kozik A."/>
            <person name="Arikit S."/>
            <person name="Song C."/>
            <person name="Xia L."/>
            <person name="Froenicke L."/>
            <person name="Lavelle D.O."/>
            <person name="Truco M.J."/>
            <person name="Xia R."/>
            <person name="Zhu S."/>
            <person name="Xu C."/>
            <person name="Xu H."/>
            <person name="Xu X."/>
            <person name="Cox K."/>
            <person name="Korf I."/>
            <person name="Meyers B.C."/>
            <person name="Michelmore R.W."/>
        </authorList>
    </citation>
    <scope>NUCLEOTIDE SEQUENCE [LARGE SCALE GENOMIC DNA]</scope>
    <source>
        <strain evidence="2">cv. Salinas</strain>
        <tissue evidence="1">Seedlings</tissue>
    </source>
</reference>
<accession>A0A9R1WLW0</accession>
<organism evidence="1 2">
    <name type="scientific">Lactuca sativa</name>
    <name type="common">Garden lettuce</name>
    <dbReference type="NCBI Taxonomy" id="4236"/>
    <lineage>
        <taxon>Eukaryota</taxon>
        <taxon>Viridiplantae</taxon>
        <taxon>Streptophyta</taxon>
        <taxon>Embryophyta</taxon>
        <taxon>Tracheophyta</taxon>
        <taxon>Spermatophyta</taxon>
        <taxon>Magnoliopsida</taxon>
        <taxon>eudicotyledons</taxon>
        <taxon>Gunneridae</taxon>
        <taxon>Pentapetalae</taxon>
        <taxon>asterids</taxon>
        <taxon>campanulids</taxon>
        <taxon>Asterales</taxon>
        <taxon>Asteraceae</taxon>
        <taxon>Cichorioideae</taxon>
        <taxon>Cichorieae</taxon>
        <taxon>Lactucinae</taxon>
        <taxon>Lactuca</taxon>
    </lineage>
</organism>
<evidence type="ECO:0000313" key="2">
    <source>
        <dbReference type="Proteomes" id="UP000235145"/>
    </source>
</evidence>
<evidence type="ECO:0008006" key="3">
    <source>
        <dbReference type="Google" id="ProtNLM"/>
    </source>
</evidence>
<evidence type="ECO:0000313" key="1">
    <source>
        <dbReference type="EMBL" id="KAJ0226124.1"/>
    </source>
</evidence>
<dbReference type="Proteomes" id="UP000235145">
    <property type="component" value="Unassembled WGS sequence"/>
</dbReference>
<proteinExistence type="predicted"/>
<dbReference type="PANTHER" id="PTHR47481">
    <property type="match status" value="1"/>
</dbReference>
<gene>
    <name evidence="1" type="ORF">LSAT_V11C100013850</name>
</gene>
<keyword evidence="2" id="KW-1185">Reference proteome</keyword>
<sequence>MGRKGKSGKNSFKKLHSEGIHKKDKIILNNATYESWSEIDTIVLQWIYGALSDNLLVRILEPDTTTYESWKKLSSIFLNNKGSHATALEHEFNNLKLSTMSSLEDYCQCLRIWPRNSTMLKVW</sequence>
<dbReference type="PANTHER" id="PTHR47481:SF40">
    <property type="entry name" value="RETROTRANSPOSON GAG DOMAIN-CONTAINING PROTEIN"/>
    <property type="match status" value="1"/>
</dbReference>
<comment type="caution">
    <text evidence="1">The sequence shown here is derived from an EMBL/GenBank/DDBJ whole genome shotgun (WGS) entry which is preliminary data.</text>
</comment>
<name>A0A9R1WLW0_LACSA</name>
<dbReference type="AlphaFoldDB" id="A0A9R1WLW0"/>
<dbReference type="EMBL" id="NBSK02000001">
    <property type="protein sequence ID" value="KAJ0226124.1"/>
    <property type="molecule type" value="Genomic_DNA"/>
</dbReference>
<protein>
    <recommendedName>
        <fullName evidence="3">Retrotransposon Copia-like N-terminal domain-containing protein</fullName>
    </recommendedName>
</protein>